<sequence length="294" mass="32398">VLQTAEANPSCKPRGVGPEGFTMSLYRYPYAKLSTGADQCYSDRINEGPYIGSYIEDDNYIPFTGYSDYGLIGSASGITNLTMDLQVSEKCTPTLGKLPSNFNFQEEFDISNFTMVIKGYFYAETTGDYTIILKADDWADFGFNFTGYDCCGLTQYPEEWPYFPRPGDYFDFSTTSDGNTPEEKQQHGHLKGGSYYTFDISYVNKDASAFFSLSYIDPSGELHTDFTGNVFQFTEQPADCPIGDSVYITSLVSSYSGGPSGTSTTTGTSVGSDGYGTIRTTYTVFEYDAIKTSS</sequence>
<evidence type="ECO:0000313" key="2">
    <source>
        <dbReference type="EMBL" id="KAG0653240.1"/>
    </source>
</evidence>
<accession>A0A9P7B1H4</accession>
<name>A0A9P7B1H4_MAUEX</name>
<reference evidence="2 3" key="1">
    <citation type="submission" date="2020-11" db="EMBL/GenBank/DDBJ databases">
        <title>Kefir isolates.</title>
        <authorList>
            <person name="Marcisauskas S."/>
            <person name="Kim Y."/>
            <person name="Blasche S."/>
        </authorList>
    </citation>
    <scope>NUCLEOTIDE SEQUENCE [LARGE SCALE GENOMIC DNA]</scope>
    <source>
        <strain evidence="2 3">OG2</strain>
    </source>
</reference>
<dbReference type="Gene3D" id="2.60.120.1560">
    <property type="match status" value="1"/>
</dbReference>
<gene>
    <name evidence="2" type="ORF">C6P45_004047</name>
</gene>
<dbReference type="EMBL" id="PUHR01000481">
    <property type="protein sequence ID" value="KAG0653240.1"/>
    <property type="molecule type" value="Genomic_DNA"/>
</dbReference>
<protein>
    <recommendedName>
        <fullName evidence="1">PA14 domain-containing protein</fullName>
    </recommendedName>
</protein>
<proteinExistence type="predicted"/>
<feature type="domain" description="PA14" evidence="1">
    <location>
        <begin position="66"/>
        <end position="229"/>
    </location>
</feature>
<comment type="caution">
    <text evidence="2">The sequence shown here is derived from an EMBL/GenBank/DDBJ whole genome shotgun (WGS) entry which is preliminary data.</text>
</comment>
<dbReference type="Pfam" id="PF10528">
    <property type="entry name" value="GLEYA"/>
    <property type="match status" value="1"/>
</dbReference>
<dbReference type="InterPro" id="IPR018871">
    <property type="entry name" value="GLEYA_adhesin_domain"/>
</dbReference>
<feature type="non-terminal residue" evidence="2">
    <location>
        <position position="294"/>
    </location>
</feature>
<dbReference type="InterPro" id="IPR037524">
    <property type="entry name" value="PA14/GLEYA"/>
</dbReference>
<evidence type="ECO:0000259" key="1">
    <source>
        <dbReference type="PROSITE" id="PS51820"/>
    </source>
</evidence>
<organism evidence="2 3">
    <name type="scientific">Maudiozyma exigua</name>
    <name type="common">Yeast</name>
    <name type="synonym">Kazachstania exigua</name>
    <dbReference type="NCBI Taxonomy" id="34358"/>
    <lineage>
        <taxon>Eukaryota</taxon>
        <taxon>Fungi</taxon>
        <taxon>Dikarya</taxon>
        <taxon>Ascomycota</taxon>
        <taxon>Saccharomycotina</taxon>
        <taxon>Saccharomycetes</taxon>
        <taxon>Saccharomycetales</taxon>
        <taxon>Saccharomycetaceae</taxon>
        <taxon>Maudiozyma</taxon>
    </lineage>
</organism>
<dbReference type="PROSITE" id="PS51820">
    <property type="entry name" value="PA14"/>
    <property type="match status" value="1"/>
</dbReference>
<dbReference type="Proteomes" id="UP000750334">
    <property type="component" value="Unassembled WGS sequence"/>
</dbReference>
<dbReference type="OrthoDB" id="4070235at2759"/>
<dbReference type="AlphaFoldDB" id="A0A9P7B1H4"/>
<evidence type="ECO:0000313" key="3">
    <source>
        <dbReference type="Proteomes" id="UP000750334"/>
    </source>
</evidence>
<feature type="non-terminal residue" evidence="2">
    <location>
        <position position="1"/>
    </location>
</feature>
<keyword evidence="3" id="KW-1185">Reference proteome</keyword>